<dbReference type="AlphaFoldDB" id="A0A8J9VRH7"/>
<evidence type="ECO:0000259" key="4">
    <source>
        <dbReference type="Pfam" id="PF03184"/>
    </source>
</evidence>
<dbReference type="InterPro" id="IPR050863">
    <property type="entry name" value="CenT-Element_Derived"/>
</dbReference>
<proteinExistence type="predicted"/>
<name>A0A8J9VRH7_9NEOP</name>
<keyword evidence="3" id="KW-0539">Nucleus</keyword>
<evidence type="ECO:0000259" key="6">
    <source>
        <dbReference type="Pfam" id="PF04218"/>
    </source>
</evidence>
<organism evidence="7 8">
    <name type="scientific">Brenthis ino</name>
    <name type="common">lesser marbled fritillary</name>
    <dbReference type="NCBI Taxonomy" id="405034"/>
    <lineage>
        <taxon>Eukaryota</taxon>
        <taxon>Metazoa</taxon>
        <taxon>Ecdysozoa</taxon>
        <taxon>Arthropoda</taxon>
        <taxon>Hexapoda</taxon>
        <taxon>Insecta</taxon>
        <taxon>Pterygota</taxon>
        <taxon>Neoptera</taxon>
        <taxon>Endopterygota</taxon>
        <taxon>Lepidoptera</taxon>
        <taxon>Glossata</taxon>
        <taxon>Ditrysia</taxon>
        <taxon>Papilionoidea</taxon>
        <taxon>Nymphalidae</taxon>
        <taxon>Heliconiinae</taxon>
        <taxon>Argynnini</taxon>
        <taxon>Brenthis</taxon>
    </lineage>
</organism>
<evidence type="ECO:0000313" key="7">
    <source>
        <dbReference type="EMBL" id="CAH0725635.1"/>
    </source>
</evidence>
<dbReference type="Proteomes" id="UP000838878">
    <property type="component" value="Chromosome 5"/>
</dbReference>
<dbReference type="Pfam" id="PF04218">
    <property type="entry name" value="CENP-B_N"/>
    <property type="match status" value="1"/>
</dbReference>
<dbReference type="PANTHER" id="PTHR19303:SF73">
    <property type="entry name" value="PROTEIN PDC2"/>
    <property type="match status" value="1"/>
</dbReference>
<evidence type="ECO:0008006" key="9">
    <source>
        <dbReference type="Google" id="ProtNLM"/>
    </source>
</evidence>
<dbReference type="InterPro" id="IPR007889">
    <property type="entry name" value="HTH_Psq"/>
</dbReference>
<dbReference type="OrthoDB" id="125347at2759"/>
<evidence type="ECO:0000256" key="3">
    <source>
        <dbReference type="ARBA" id="ARBA00023242"/>
    </source>
</evidence>
<evidence type="ECO:0000256" key="2">
    <source>
        <dbReference type="ARBA" id="ARBA00023125"/>
    </source>
</evidence>
<dbReference type="InterPro" id="IPR009057">
    <property type="entry name" value="Homeodomain-like_sf"/>
</dbReference>
<evidence type="ECO:0000259" key="5">
    <source>
        <dbReference type="Pfam" id="PF03221"/>
    </source>
</evidence>
<dbReference type="GO" id="GO:0003677">
    <property type="term" value="F:DNA binding"/>
    <property type="evidence" value="ECO:0007669"/>
    <property type="project" value="UniProtKB-KW"/>
</dbReference>
<dbReference type="InterPro" id="IPR006600">
    <property type="entry name" value="HTH_CenpB_DNA-bd_dom"/>
</dbReference>
<gene>
    <name evidence="7" type="ORF">BINO364_LOCUS11204</name>
</gene>
<feature type="domain" description="DDE-1" evidence="4">
    <location>
        <begin position="173"/>
        <end position="341"/>
    </location>
</feature>
<protein>
    <recommendedName>
        <fullName evidence="9">Tigger transposable element-derived protein 4</fullName>
    </recommendedName>
</protein>
<keyword evidence="2" id="KW-0238">DNA-binding</keyword>
<accession>A0A8J9VRH7</accession>
<reference evidence="7" key="1">
    <citation type="submission" date="2021-12" db="EMBL/GenBank/DDBJ databases">
        <authorList>
            <person name="Martin H S."/>
        </authorList>
    </citation>
    <scope>NUCLEOTIDE SEQUENCE</scope>
</reference>
<comment type="subcellular location">
    <subcellularLocation>
        <location evidence="1">Nucleus</location>
    </subcellularLocation>
</comment>
<dbReference type="SUPFAM" id="SSF46689">
    <property type="entry name" value="Homeodomain-like"/>
    <property type="match status" value="2"/>
</dbReference>
<sequence>MSSVKRKCFTIEEKSAILHRLEAGESNATLAKEFGVSHSTISTIKKNKYKIEPLFKANVLKCKRVRTSTHEQLDKALLQWFKLQRDRGIPLNGHLLQEKANFFARHGKIVGESLSVQQSDVHDWLEKDLPTLRAQFSDDEIFNADETGLFYKLTPDKTLKFKGEKCTGGKLSKERITVMVAANMSGTAKKKLIVIGKSQRPRCFKNVRHLPVDYESNRKAWMTGDIFTKWARAWDRELTKKNKKILLLVDNCPAHPHIADLKNITLVFLPPNTTSVLQPMDQGIIRALKAHFRKNLVLKMIQFLDGGCSSVECPKITVLDAILMIQDAWTQLKQGTIFNCYKHAGFVRSNVECTITSDDFNEEDDVPLSIWAKAIDKHQLPITNEDFEQYARVDDAVATCEEPFDENIVDNIIADDANSKDSDGDDDEPEFYPTLSVSEALKAAETLNVFVQTNFDDDHMKTMMSRIHNAVRSSYYRTKVCQKQTQITDFLR</sequence>
<keyword evidence="8" id="KW-1185">Reference proteome</keyword>
<feature type="non-terminal residue" evidence="7">
    <location>
        <position position="492"/>
    </location>
</feature>
<dbReference type="Pfam" id="PF03184">
    <property type="entry name" value="DDE_1"/>
    <property type="match status" value="1"/>
</dbReference>
<dbReference type="Gene3D" id="1.10.10.60">
    <property type="entry name" value="Homeodomain-like"/>
    <property type="match status" value="2"/>
</dbReference>
<dbReference type="Pfam" id="PF03221">
    <property type="entry name" value="HTH_Tnp_Tc5"/>
    <property type="match status" value="1"/>
</dbReference>
<evidence type="ECO:0000256" key="1">
    <source>
        <dbReference type="ARBA" id="ARBA00004123"/>
    </source>
</evidence>
<dbReference type="PANTHER" id="PTHR19303">
    <property type="entry name" value="TRANSPOSON"/>
    <property type="match status" value="1"/>
</dbReference>
<evidence type="ECO:0000313" key="8">
    <source>
        <dbReference type="Proteomes" id="UP000838878"/>
    </source>
</evidence>
<feature type="domain" description="HTH CENPB-type" evidence="5">
    <location>
        <begin position="71"/>
        <end position="108"/>
    </location>
</feature>
<dbReference type="EMBL" id="OV170225">
    <property type="protein sequence ID" value="CAH0725635.1"/>
    <property type="molecule type" value="Genomic_DNA"/>
</dbReference>
<dbReference type="InterPro" id="IPR004875">
    <property type="entry name" value="DDE_SF_endonuclease_dom"/>
</dbReference>
<feature type="domain" description="HTH psq-type" evidence="6">
    <location>
        <begin position="5"/>
        <end position="51"/>
    </location>
</feature>
<dbReference type="GO" id="GO:0005634">
    <property type="term" value="C:nucleus"/>
    <property type="evidence" value="ECO:0007669"/>
    <property type="project" value="UniProtKB-SubCell"/>
</dbReference>